<dbReference type="EMBL" id="JAGFBR010000017">
    <property type="protein sequence ID" value="KAH0452638.1"/>
    <property type="molecule type" value="Genomic_DNA"/>
</dbReference>
<gene>
    <name evidence="2" type="ORF">IEQ34_019937</name>
</gene>
<protein>
    <submittedName>
        <fullName evidence="2">Uncharacterized protein</fullName>
    </submittedName>
</protein>
<dbReference type="Proteomes" id="UP000775213">
    <property type="component" value="Unassembled WGS sequence"/>
</dbReference>
<sequence length="166" mass="18461">MEPRPLSEKLRRSGQIPVSITPITRSEPKSVSARRPELSDDLRPRNCGERVVSRWRTCSGRIARTPAATERAAAAEGVILAEKPWNMEEYVWIRGPPEVQPVSPSKESASAAATAVSYQWACVGKTDGLASPSTQTMYVFRLVFSEDEMAGEERKKSTARNRNAKW</sequence>
<feature type="compositionally biased region" description="Basic and acidic residues" evidence="1">
    <location>
        <begin position="1"/>
        <end position="11"/>
    </location>
</feature>
<name>A0AAV7GAC3_DENCH</name>
<reference evidence="2 3" key="1">
    <citation type="journal article" date="2021" name="Hortic Res">
        <title>Chromosome-scale assembly of the Dendrobium chrysotoxum genome enhances the understanding of orchid evolution.</title>
        <authorList>
            <person name="Zhang Y."/>
            <person name="Zhang G.Q."/>
            <person name="Zhang D."/>
            <person name="Liu X.D."/>
            <person name="Xu X.Y."/>
            <person name="Sun W.H."/>
            <person name="Yu X."/>
            <person name="Zhu X."/>
            <person name="Wang Z.W."/>
            <person name="Zhao X."/>
            <person name="Zhong W.Y."/>
            <person name="Chen H."/>
            <person name="Yin W.L."/>
            <person name="Huang T."/>
            <person name="Niu S.C."/>
            <person name="Liu Z.J."/>
        </authorList>
    </citation>
    <scope>NUCLEOTIDE SEQUENCE [LARGE SCALE GENOMIC DNA]</scope>
    <source>
        <strain evidence="2">Lindl</strain>
    </source>
</reference>
<evidence type="ECO:0000313" key="3">
    <source>
        <dbReference type="Proteomes" id="UP000775213"/>
    </source>
</evidence>
<evidence type="ECO:0000256" key="1">
    <source>
        <dbReference type="SAM" id="MobiDB-lite"/>
    </source>
</evidence>
<keyword evidence="3" id="KW-1185">Reference proteome</keyword>
<comment type="caution">
    <text evidence="2">The sequence shown here is derived from an EMBL/GenBank/DDBJ whole genome shotgun (WGS) entry which is preliminary data.</text>
</comment>
<dbReference type="AlphaFoldDB" id="A0AAV7GAC3"/>
<organism evidence="2 3">
    <name type="scientific">Dendrobium chrysotoxum</name>
    <name type="common">Orchid</name>
    <dbReference type="NCBI Taxonomy" id="161865"/>
    <lineage>
        <taxon>Eukaryota</taxon>
        <taxon>Viridiplantae</taxon>
        <taxon>Streptophyta</taxon>
        <taxon>Embryophyta</taxon>
        <taxon>Tracheophyta</taxon>
        <taxon>Spermatophyta</taxon>
        <taxon>Magnoliopsida</taxon>
        <taxon>Liliopsida</taxon>
        <taxon>Asparagales</taxon>
        <taxon>Orchidaceae</taxon>
        <taxon>Epidendroideae</taxon>
        <taxon>Malaxideae</taxon>
        <taxon>Dendrobiinae</taxon>
        <taxon>Dendrobium</taxon>
    </lineage>
</organism>
<proteinExistence type="predicted"/>
<accession>A0AAV7GAC3</accession>
<feature type="region of interest" description="Disordered" evidence="1">
    <location>
        <begin position="1"/>
        <end position="42"/>
    </location>
</feature>
<evidence type="ECO:0000313" key="2">
    <source>
        <dbReference type="EMBL" id="KAH0452638.1"/>
    </source>
</evidence>